<sequence>MGTDSSVVQAARVSYGAGTKKTQEDRGLIRYLMRHEHTTPFEMCEVKFHIRLPIFVMRQLIRHRTAQVNEYSGRYSIMTDEFYIPEKFEKQSTTNMQGRDDSLDEIHGKLSWMMEDVHNNAYGMYKELLEVDVARETARAVLPVSNYTEAYWKCNIKNFLHMAWLRMDSHAQWEIQEFARAMYGLVKPLYPVICEAFEDYKQQGVRLSRMEAGLAKAMFGDWMDEWDEYVTDWFGQDDASPESIKEAEKLLCIKFG</sequence>
<evidence type="ECO:0000313" key="1">
    <source>
        <dbReference type="EMBL" id="SVB40050.1"/>
    </source>
</evidence>
<proteinExistence type="inferred from homology"/>
<dbReference type="Pfam" id="PF02511">
    <property type="entry name" value="Thy1"/>
    <property type="match status" value="1"/>
</dbReference>
<gene>
    <name evidence="1" type="ORF">METZ01_LOCUS192904</name>
</gene>
<dbReference type="PANTHER" id="PTHR34934">
    <property type="entry name" value="FLAVIN-DEPENDENT THYMIDYLATE SYNTHASE"/>
    <property type="match status" value="1"/>
</dbReference>
<dbReference type="CDD" id="cd20175">
    <property type="entry name" value="ThyX"/>
    <property type="match status" value="1"/>
</dbReference>
<protein>
    <submittedName>
        <fullName evidence="1">Uncharacterized protein</fullName>
    </submittedName>
</protein>
<reference evidence="1" key="1">
    <citation type="submission" date="2018-05" db="EMBL/GenBank/DDBJ databases">
        <authorList>
            <person name="Lanie J.A."/>
            <person name="Ng W.-L."/>
            <person name="Kazmierczak K.M."/>
            <person name="Andrzejewski T.M."/>
            <person name="Davidsen T.M."/>
            <person name="Wayne K.J."/>
            <person name="Tettelin H."/>
            <person name="Glass J.I."/>
            <person name="Rusch D."/>
            <person name="Podicherti R."/>
            <person name="Tsui H.-C.T."/>
            <person name="Winkler M.E."/>
        </authorList>
    </citation>
    <scope>NUCLEOTIDE SEQUENCE</scope>
</reference>
<feature type="non-terminal residue" evidence="1">
    <location>
        <position position="256"/>
    </location>
</feature>
<dbReference type="InterPro" id="IPR003669">
    <property type="entry name" value="Thymidylate_synthase_ThyX"/>
</dbReference>
<dbReference type="GO" id="GO:0050797">
    <property type="term" value="F:thymidylate synthase (FAD) activity"/>
    <property type="evidence" value="ECO:0007669"/>
    <property type="project" value="InterPro"/>
</dbReference>
<dbReference type="HAMAP" id="MF_01408">
    <property type="entry name" value="ThyX"/>
    <property type="match status" value="1"/>
</dbReference>
<dbReference type="EMBL" id="UINC01040331">
    <property type="protein sequence ID" value="SVB40050.1"/>
    <property type="molecule type" value="Genomic_DNA"/>
</dbReference>
<dbReference type="PANTHER" id="PTHR34934:SF1">
    <property type="entry name" value="FLAVIN-DEPENDENT THYMIDYLATE SYNTHASE"/>
    <property type="match status" value="1"/>
</dbReference>
<dbReference type="NCBIfam" id="TIGR02170">
    <property type="entry name" value="thyX"/>
    <property type="match status" value="1"/>
</dbReference>
<dbReference type="GO" id="GO:0050660">
    <property type="term" value="F:flavin adenine dinucleotide binding"/>
    <property type="evidence" value="ECO:0007669"/>
    <property type="project" value="InterPro"/>
</dbReference>
<dbReference type="InterPro" id="IPR036098">
    <property type="entry name" value="Thymidylate_synthase_ThyX_sf"/>
</dbReference>
<dbReference type="GO" id="GO:0004799">
    <property type="term" value="F:thymidylate synthase activity"/>
    <property type="evidence" value="ECO:0007669"/>
    <property type="project" value="TreeGrafter"/>
</dbReference>
<dbReference type="GO" id="GO:0006231">
    <property type="term" value="P:dTMP biosynthetic process"/>
    <property type="evidence" value="ECO:0007669"/>
    <property type="project" value="InterPro"/>
</dbReference>
<dbReference type="GO" id="GO:0070402">
    <property type="term" value="F:NADPH binding"/>
    <property type="evidence" value="ECO:0007669"/>
    <property type="project" value="TreeGrafter"/>
</dbReference>
<dbReference type="SUPFAM" id="SSF69796">
    <property type="entry name" value="Thymidylate synthase-complementing protein Thy1"/>
    <property type="match status" value="1"/>
</dbReference>
<dbReference type="Gene3D" id="3.30.1360.170">
    <property type="match status" value="1"/>
</dbReference>
<accession>A0A382DNK8</accession>
<organism evidence="1">
    <name type="scientific">marine metagenome</name>
    <dbReference type="NCBI Taxonomy" id="408172"/>
    <lineage>
        <taxon>unclassified sequences</taxon>
        <taxon>metagenomes</taxon>
        <taxon>ecological metagenomes</taxon>
    </lineage>
</organism>
<dbReference type="AlphaFoldDB" id="A0A382DNK8"/>
<name>A0A382DNK8_9ZZZZ</name>
<dbReference type="PROSITE" id="PS51331">
    <property type="entry name" value="THYX"/>
    <property type="match status" value="1"/>
</dbReference>